<protein>
    <recommendedName>
        <fullName evidence="3">Phosphoesterase HXTX domain-containing protein</fullName>
    </recommendedName>
</protein>
<dbReference type="NCBIfam" id="TIGR02258">
    <property type="entry name" value="2_5_ligase"/>
    <property type="match status" value="1"/>
</dbReference>
<dbReference type="GO" id="GO:0004113">
    <property type="term" value="F:2',3'-cyclic-nucleotide 3'-phosphodiesterase activity"/>
    <property type="evidence" value="ECO:0007669"/>
    <property type="project" value="InterPro"/>
</dbReference>
<evidence type="ECO:0000256" key="1">
    <source>
        <dbReference type="ARBA" id="ARBA00022801"/>
    </source>
</evidence>
<reference evidence="2" key="1">
    <citation type="submission" date="2018-05" db="EMBL/GenBank/DDBJ databases">
        <authorList>
            <person name="Lanie J.A."/>
            <person name="Ng W.-L."/>
            <person name="Kazmierczak K.M."/>
            <person name="Andrzejewski T.M."/>
            <person name="Davidsen T.M."/>
            <person name="Wayne K.J."/>
            <person name="Tettelin H."/>
            <person name="Glass J.I."/>
            <person name="Rusch D."/>
            <person name="Podicherti R."/>
            <person name="Tsui H.-C.T."/>
            <person name="Winkler M.E."/>
        </authorList>
    </citation>
    <scope>NUCLEOTIDE SEQUENCE</scope>
</reference>
<dbReference type="HAMAP" id="MF_01940">
    <property type="entry name" value="RNA_CPDase"/>
    <property type="match status" value="1"/>
</dbReference>
<dbReference type="InterPro" id="IPR009097">
    <property type="entry name" value="Cyclic_Pdiesterase"/>
</dbReference>
<dbReference type="PANTHER" id="PTHR35561">
    <property type="entry name" value="RNA 2',3'-CYCLIC PHOSPHODIESTERASE"/>
    <property type="match status" value="1"/>
</dbReference>
<sequence>MKIRSFISLDLPLSLRHELSGHAKLIAGQDKRQKIRWLPPENYHLTLVFSGDVESVKISALQLALERKLESTKAVPLTISAITPFPFSRPRIAAALVEHTTELLRLQSDVANCVRKCGITPERRRFVPHVTLGRLKPRAGKTVDFKVRNILLSGIADSVTLFQSELTPDGAIHTALAEIPLRTLPE</sequence>
<dbReference type="EMBL" id="UINC01074696">
    <property type="protein sequence ID" value="SVC12143.1"/>
    <property type="molecule type" value="Genomic_DNA"/>
</dbReference>
<dbReference type="Pfam" id="PF13563">
    <property type="entry name" value="2_5_RNA_ligase2"/>
    <property type="match status" value="1"/>
</dbReference>
<accession>A0A382JLT8</accession>
<organism evidence="2">
    <name type="scientific">marine metagenome</name>
    <dbReference type="NCBI Taxonomy" id="408172"/>
    <lineage>
        <taxon>unclassified sequences</taxon>
        <taxon>metagenomes</taxon>
        <taxon>ecological metagenomes</taxon>
    </lineage>
</organism>
<dbReference type="InterPro" id="IPR004175">
    <property type="entry name" value="RNA_CPDase"/>
</dbReference>
<dbReference type="AlphaFoldDB" id="A0A382JLT8"/>
<evidence type="ECO:0000313" key="2">
    <source>
        <dbReference type="EMBL" id="SVC12143.1"/>
    </source>
</evidence>
<proteinExistence type="inferred from homology"/>
<gene>
    <name evidence="2" type="ORF">METZ01_LOCUS264997</name>
</gene>
<name>A0A382JLT8_9ZZZZ</name>
<dbReference type="SUPFAM" id="SSF55144">
    <property type="entry name" value="LigT-like"/>
    <property type="match status" value="1"/>
</dbReference>
<keyword evidence="1" id="KW-0378">Hydrolase</keyword>
<evidence type="ECO:0008006" key="3">
    <source>
        <dbReference type="Google" id="ProtNLM"/>
    </source>
</evidence>
<dbReference type="Gene3D" id="3.90.1140.10">
    <property type="entry name" value="Cyclic phosphodiesterase"/>
    <property type="match status" value="1"/>
</dbReference>
<dbReference type="PANTHER" id="PTHR35561:SF1">
    <property type="entry name" value="RNA 2',3'-CYCLIC PHOSPHODIESTERASE"/>
    <property type="match status" value="1"/>
</dbReference>
<dbReference type="GO" id="GO:0008664">
    <property type="term" value="F:RNA 2',3'-cyclic 3'-phosphodiesterase activity"/>
    <property type="evidence" value="ECO:0007669"/>
    <property type="project" value="InterPro"/>
</dbReference>